<dbReference type="AlphaFoldDB" id="A0AAE0BX09"/>
<dbReference type="GO" id="GO:0005737">
    <property type="term" value="C:cytoplasm"/>
    <property type="evidence" value="ECO:0007669"/>
    <property type="project" value="TreeGrafter"/>
</dbReference>
<proteinExistence type="predicted"/>
<evidence type="ECO:0000256" key="1">
    <source>
        <dbReference type="SAM" id="MobiDB-lite"/>
    </source>
</evidence>
<dbReference type="Pfam" id="PF00620">
    <property type="entry name" value="RhoGAP"/>
    <property type="match status" value="1"/>
</dbReference>
<dbReference type="Pfam" id="PF26116">
    <property type="entry name" value="FAM13A"/>
    <property type="match status" value="1"/>
</dbReference>
<dbReference type="InterPro" id="IPR059029">
    <property type="entry name" value="FAM13A_dom"/>
</dbReference>
<organism evidence="4 5">
    <name type="scientific">Cymbomonas tetramitiformis</name>
    <dbReference type="NCBI Taxonomy" id="36881"/>
    <lineage>
        <taxon>Eukaryota</taxon>
        <taxon>Viridiplantae</taxon>
        <taxon>Chlorophyta</taxon>
        <taxon>Pyramimonadophyceae</taxon>
        <taxon>Pyramimonadales</taxon>
        <taxon>Pyramimonadaceae</taxon>
        <taxon>Cymbomonas</taxon>
    </lineage>
</organism>
<dbReference type="GO" id="GO:0007264">
    <property type="term" value="P:small GTPase-mediated signal transduction"/>
    <property type="evidence" value="ECO:0007669"/>
    <property type="project" value="TreeGrafter"/>
</dbReference>
<protein>
    <recommendedName>
        <fullName evidence="2">Rho-GAP domain-containing protein</fullName>
    </recommendedName>
</protein>
<dbReference type="Gene3D" id="1.10.555.10">
    <property type="entry name" value="Rho GTPase activation protein"/>
    <property type="match status" value="1"/>
</dbReference>
<dbReference type="EMBL" id="LGRX02034254">
    <property type="protein sequence ID" value="KAK3238332.1"/>
    <property type="molecule type" value="Genomic_DNA"/>
</dbReference>
<feature type="domain" description="Rho-GAP" evidence="2">
    <location>
        <begin position="1"/>
        <end position="182"/>
    </location>
</feature>
<reference evidence="4 5" key="1">
    <citation type="journal article" date="2015" name="Genome Biol. Evol.">
        <title>Comparative Genomics of a Bacterivorous Green Alga Reveals Evolutionary Causalities and Consequences of Phago-Mixotrophic Mode of Nutrition.</title>
        <authorList>
            <person name="Burns J.A."/>
            <person name="Paasch A."/>
            <person name="Narechania A."/>
            <person name="Kim E."/>
        </authorList>
    </citation>
    <scope>NUCLEOTIDE SEQUENCE [LARGE SCALE GENOMIC DNA]</scope>
    <source>
        <strain evidence="4">PLY_AMNH</strain>
    </source>
</reference>
<evidence type="ECO:0000313" key="4">
    <source>
        <dbReference type="EMBL" id="KAK3244381.1"/>
    </source>
</evidence>
<evidence type="ECO:0000313" key="5">
    <source>
        <dbReference type="Proteomes" id="UP001190700"/>
    </source>
</evidence>
<keyword evidence="5" id="KW-1185">Reference proteome</keyword>
<dbReference type="PANTHER" id="PTHR45808">
    <property type="entry name" value="RHO GTPASE-ACTIVATING PROTEIN 68F"/>
    <property type="match status" value="1"/>
</dbReference>
<reference evidence="4" key="2">
    <citation type="submission" date="2023-06" db="EMBL/GenBank/DDBJ databases">
        <title>Long-read-based genome assembly of the green algal bacterivore Cymbomonas tetramitiformis.</title>
        <authorList>
            <person name="Gyaltshen Y."/>
            <person name="Rozenberg A."/>
            <person name="Paasch A."/>
            <person name="Burns J.A."/>
            <person name="Warring S."/>
            <person name="Larson R."/>
            <person name="Maurer-Alcala X."/>
            <person name="Dacks J."/>
            <person name="Kim E."/>
        </authorList>
    </citation>
    <scope>NUCLEOTIDE SEQUENCE</scope>
    <source>
        <strain evidence="4">PLY_AMNH</strain>
    </source>
</reference>
<dbReference type="InterPro" id="IPR000198">
    <property type="entry name" value="RhoGAP_dom"/>
</dbReference>
<evidence type="ECO:0000259" key="2">
    <source>
        <dbReference type="PROSITE" id="PS50238"/>
    </source>
</evidence>
<evidence type="ECO:0000313" key="3">
    <source>
        <dbReference type="EMBL" id="KAK3238332.1"/>
    </source>
</evidence>
<feature type="region of interest" description="Disordered" evidence="1">
    <location>
        <begin position="189"/>
        <end position="223"/>
    </location>
</feature>
<dbReference type="SMART" id="SM00324">
    <property type="entry name" value="RhoGAP"/>
    <property type="match status" value="1"/>
</dbReference>
<dbReference type="Proteomes" id="UP001190700">
    <property type="component" value="Unassembled WGS sequence"/>
</dbReference>
<dbReference type="PROSITE" id="PS50238">
    <property type="entry name" value="RHOGAP"/>
    <property type="match status" value="1"/>
</dbReference>
<dbReference type="EMBL" id="LGRX02031917">
    <property type="protein sequence ID" value="KAK3244381.1"/>
    <property type="molecule type" value="Genomic_DNA"/>
</dbReference>
<accession>A0AAE0BX09</accession>
<comment type="caution">
    <text evidence="4">The sequence shown here is derived from an EMBL/GenBank/DDBJ whole genome shotgun (WGS) entry which is preliminary data.</text>
</comment>
<dbReference type="CDD" id="cd00159">
    <property type="entry name" value="RhoGAP"/>
    <property type="match status" value="1"/>
</dbReference>
<dbReference type="PANTHER" id="PTHR45808:SF2">
    <property type="entry name" value="RHO GTPASE-ACTIVATING PROTEIN 68F"/>
    <property type="match status" value="1"/>
</dbReference>
<sequence>MSGVDTAVRVVQDTVTWLQANALGIEGLFRARGDMSQIHAIKQKYDRGIPGALQGCKDPFVVAGVLKLHLATLPEPLLSFRLYDSFLSVASTHNRSRRIQQLQHLIHCLPPPALRIVELVIPLLAQICATNKSPTNTPQRLAVLFSPILLRLRNADVYKVVEDVKRADAVTEELIREYETVLLFEPEISANVPEPNKQENTNTSGTAQPDLTKASGATQNRIPMDPLVDTTLDGATDMLFSEAPGVFVEVDRALGGALGHIFNGSVKKMTADDLHAEKVVVKRKLRNFDNYFYERHGRKASREDKEHLRPLYLRYYKLRCFLEGGRDKKEWKNGK</sequence>
<gene>
    <name evidence="4" type="ORF">CYMTET_46001</name>
    <name evidence="3" type="ORF">CYMTET_51650</name>
</gene>
<name>A0AAE0BX09_9CHLO</name>
<dbReference type="InterPro" id="IPR008936">
    <property type="entry name" value="Rho_GTPase_activation_prot"/>
</dbReference>
<dbReference type="SUPFAM" id="SSF48350">
    <property type="entry name" value="GTPase activation domain, GAP"/>
    <property type="match status" value="1"/>
</dbReference>
<dbReference type="GO" id="GO:0005096">
    <property type="term" value="F:GTPase activator activity"/>
    <property type="evidence" value="ECO:0007669"/>
    <property type="project" value="TreeGrafter"/>
</dbReference>
<feature type="compositionally biased region" description="Polar residues" evidence="1">
    <location>
        <begin position="198"/>
        <end position="221"/>
    </location>
</feature>